<dbReference type="EMBL" id="BPLQ01000233">
    <property type="protein sequence ID" value="GIX69156.1"/>
    <property type="molecule type" value="Genomic_DNA"/>
</dbReference>
<dbReference type="InterPro" id="IPR011989">
    <property type="entry name" value="ARM-like"/>
</dbReference>
<dbReference type="SUPFAM" id="SSF48371">
    <property type="entry name" value="ARM repeat"/>
    <property type="match status" value="1"/>
</dbReference>
<dbReference type="FunFam" id="1.25.10.10:FF:000061">
    <property type="entry name" value="armadillo repeat-containing protein 8 isoform X1"/>
    <property type="match status" value="1"/>
</dbReference>
<dbReference type="Proteomes" id="UP001054837">
    <property type="component" value="Unassembled WGS sequence"/>
</dbReference>
<evidence type="ECO:0000313" key="9">
    <source>
        <dbReference type="Proteomes" id="UP001054837"/>
    </source>
</evidence>
<sequence length="680" mass="76170">MVNVDPYMDVENSQQEQIDRLYSSDPNIVLDAVKQLKNSVIGSNKHKGFIIQMGVLPRLFTLLLDKNSTPEIMVETAVTLGSLARGTDEHVESLLEAGLINFVLQGLANPQTKLVEACLRCLRTVLSRKDAPIEVLYENPSLIPHLIQIAPQSTPSIQECVMTLLHSGCQTHKHQTILCEYGALDLLTPLLCSNATKVQIPSLQCLAQMCYQNEKVSDLAVTTSYNRKSIPDILVSLMSRDKNTEMQLTSAKCMTYLYRSGALTSDDPRIIYKALPTLVRMCQKDIVPADRVEGAETLAYLIEVDTELQRIASISDHLIPTLSDFLKYRATNEAGDEVSYCEVKKDVVNKVVEERKMSQEMKQAAFKAFASLAANDEDIRRKIIDTDTLMENIMMALNDVNPKVHQSAIRCLHSLSRSVQQLRTTFQDHNVWRPLMKLFQNATDDVLTVASSTLCNLLLEFSPSKEKILESGAVDMLCQLTHRNDHPCLRLNGVWALMNMAFQADHKIKAQILTTLGSEHVFNLLLDKNVDVLMKTLGLLRNLLSTKPHIDHIMGLHGKQIMDSIDAILEGDNCIEIKEQALCILANIADGDFAKNFIMSSDKILSKLTIYMVHSNIKLQIASVYCISNLVWKDEDGAAERQMKLKDLGVVQYLQQLLQTGDTTLFERVKTALHQFPGTS</sequence>
<evidence type="ECO:0000256" key="1">
    <source>
        <dbReference type="ARBA" id="ARBA00004123"/>
    </source>
</evidence>
<accession>A0AAV4MAR4</accession>
<dbReference type="Gene3D" id="1.25.10.10">
    <property type="entry name" value="Leucine-rich Repeat Variant"/>
    <property type="match status" value="2"/>
</dbReference>
<keyword evidence="5" id="KW-0677">Repeat</keyword>
<protein>
    <recommendedName>
        <fullName evidence="3">Armadillo repeat-containing protein 8</fullName>
    </recommendedName>
</protein>
<proteinExistence type="predicted"/>
<reference evidence="8 9" key="1">
    <citation type="submission" date="2021-06" db="EMBL/GenBank/DDBJ databases">
        <title>Caerostris darwini draft genome.</title>
        <authorList>
            <person name="Kono N."/>
            <person name="Arakawa K."/>
        </authorList>
    </citation>
    <scope>NUCLEOTIDE SEQUENCE [LARGE SCALE GENOMIC DNA]</scope>
</reference>
<dbReference type="InterPro" id="IPR038739">
    <property type="entry name" value="ARMC8/Vid28"/>
</dbReference>
<dbReference type="AlphaFoldDB" id="A0AAV4MAR4"/>
<organism evidence="8 9">
    <name type="scientific">Caerostris darwini</name>
    <dbReference type="NCBI Taxonomy" id="1538125"/>
    <lineage>
        <taxon>Eukaryota</taxon>
        <taxon>Metazoa</taxon>
        <taxon>Ecdysozoa</taxon>
        <taxon>Arthropoda</taxon>
        <taxon>Chelicerata</taxon>
        <taxon>Arachnida</taxon>
        <taxon>Araneae</taxon>
        <taxon>Araneomorphae</taxon>
        <taxon>Entelegynae</taxon>
        <taxon>Araneoidea</taxon>
        <taxon>Araneidae</taxon>
        <taxon>Caerostris</taxon>
    </lineage>
</organism>
<dbReference type="GO" id="GO:0043161">
    <property type="term" value="P:proteasome-mediated ubiquitin-dependent protein catabolic process"/>
    <property type="evidence" value="ECO:0007669"/>
    <property type="project" value="TreeGrafter"/>
</dbReference>
<dbReference type="FunFam" id="1.25.10.10:FF:000070">
    <property type="entry name" value="armadillo repeat-containing protein 8 isoform X1"/>
    <property type="match status" value="1"/>
</dbReference>
<evidence type="ECO:0000313" key="8">
    <source>
        <dbReference type="EMBL" id="GIX69156.1"/>
    </source>
</evidence>
<dbReference type="InterPro" id="IPR000225">
    <property type="entry name" value="Armadillo"/>
</dbReference>
<evidence type="ECO:0000256" key="6">
    <source>
        <dbReference type="ARBA" id="ARBA00023242"/>
    </source>
</evidence>
<gene>
    <name evidence="8" type="primary">ARMC8</name>
    <name evidence="8" type="ORF">CDAR_486261</name>
</gene>
<evidence type="ECO:0000256" key="2">
    <source>
        <dbReference type="ARBA" id="ARBA00004496"/>
    </source>
</evidence>
<dbReference type="PANTHER" id="PTHR15651:SF7">
    <property type="entry name" value="ARMADILLO REPEAT-CONTAINING PROTEIN 8"/>
    <property type="match status" value="1"/>
</dbReference>
<feature type="repeat" description="ARM" evidence="7">
    <location>
        <begin position="54"/>
        <end position="98"/>
    </location>
</feature>
<evidence type="ECO:0000256" key="3">
    <source>
        <dbReference type="ARBA" id="ARBA00013746"/>
    </source>
</evidence>
<dbReference type="PANTHER" id="PTHR15651">
    <property type="entry name" value="ARMADILLO REPEAT-CONTAINING PROTEIN 8"/>
    <property type="match status" value="1"/>
</dbReference>
<keyword evidence="4" id="KW-0963">Cytoplasm</keyword>
<dbReference type="GO" id="GO:0034657">
    <property type="term" value="C:GID complex"/>
    <property type="evidence" value="ECO:0007669"/>
    <property type="project" value="TreeGrafter"/>
</dbReference>
<evidence type="ECO:0000256" key="4">
    <source>
        <dbReference type="ARBA" id="ARBA00022490"/>
    </source>
</evidence>
<name>A0AAV4MAR4_9ARAC</name>
<dbReference type="PROSITE" id="PS50176">
    <property type="entry name" value="ARM_REPEAT"/>
    <property type="match status" value="1"/>
</dbReference>
<dbReference type="GO" id="GO:0005737">
    <property type="term" value="C:cytoplasm"/>
    <property type="evidence" value="ECO:0007669"/>
    <property type="project" value="UniProtKB-SubCell"/>
</dbReference>
<dbReference type="SMART" id="SM00185">
    <property type="entry name" value="ARM"/>
    <property type="match status" value="8"/>
</dbReference>
<keyword evidence="6" id="KW-0539">Nucleus</keyword>
<dbReference type="GO" id="GO:0005634">
    <property type="term" value="C:nucleus"/>
    <property type="evidence" value="ECO:0007669"/>
    <property type="project" value="UniProtKB-SubCell"/>
</dbReference>
<keyword evidence="9" id="KW-1185">Reference proteome</keyword>
<dbReference type="InterPro" id="IPR016024">
    <property type="entry name" value="ARM-type_fold"/>
</dbReference>
<evidence type="ECO:0000256" key="7">
    <source>
        <dbReference type="PROSITE-ProRule" id="PRU00259"/>
    </source>
</evidence>
<comment type="caution">
    <text evidence="8">The sequence shown here is derived from an EMBL/GenBank/DDBJ whole genome shotgun (WGS) entry which is preliminary data.</text>
</comment>
<comment type="subcellular location">
    <subcellularLocation>
        <location evidence="2">Cytoplasm</location>
    </subcellularLocation>
    <subcellularLocation>
        <location evidence="1">Nucleus</location>
    </subcellularLocation>
</comment>
<evidence type="ECO:0000256" key="5">
    <source>
        <dbReference type="ARBA" id="ARBA00022737"/>
    </source>
</evidence>